<dbReference type="Pfam" id="PF14368">
    <property type="entry name" value="LTP_2"/>
    <property type="match status" value="1"/>
</dbReference>
<name>A0A164W312_DAUCS</name>
<dbReference type="SUPFAM" id="SSF47699">
    <property type="entry name" value="Bifunctional inhibitor/lipid-transfer protein/seed storage 2S albumin"/>
    <property type="match status" value="1"/>
</dbReference>
<dbReference type="InterPro" id="IPR036312">
    <property type="entry name" value="Bifun_inhib/LTP/seed_sf"/>
</dbReference>
<dbReference type="CDD" id="cd04660">
    <property type="entry name" value="nsLTP_like"/>
    <property type="match status" value="1"/>
</dbReference>
<dbReference type="Gramene" id="KZM91217">
    <property type="protein sequence ID" value="KZM91217"/>
    <property type="gene ID" value="DCAR_021418"/>
</dbReference>
<dbReference type="InterPro" id="IPR016140">
    <property type="entry name" value="Bifunc_inhib/LTP/seed_store"/>
</dbReference>
<dbReference type="OMA" id="ACKPWVT"/>
<proteinExistence type="predicted"/>
<sequence>MKSWLVLALMLLIGAASSGLLVDAQSICNVSVDSLVACKPAVTQPHPTAPSKPCCTAISHADMKCLCSYKNSTMLPALGIDPELAVQLPAKCRIRNAPKC</sequence>
<dbReference type="AlphaFoldDB" id="A0A164W312"/>
<dbReference type="Gene3D" id="1.10.110.10">
    <property type="entry name" value="Plant lipid-transfer and hydrophobic proteins"/>
    <property type="match status" value="1"/>
</dbReference>
<keyword evidence="2" id="KW-1185">Reference proteome</keyword>
<evidence type="ECO:0000313" key="1">
    <source>
        <dbReference type="EMBL" id="WOH05451.1"/>
    </source>
</evidence>
<dbReference type="GO" id="GO:0009627">
    <property type="term" value="P:systemic acquired resistance"/>
    <property type="evidence" value="ECO:0007669"/>
    <property type="project" value="InterPro"/>
</dbReference>
<gene>
    <name evidence="1" type="ORF">DCAR_0624867</name>
</gene>
<dbReference type="EMBL" id="CP093348">
    <property type="protein sequence ID" value="WOH05451.1"/>
    <property type="molecule type" value="Genomic_DNA"/>
</dbReference>
<dbReference type="InterPro" id="IPR044741">
    <property type="entry name" value="NsLTP-like"/>
</dbReference>
<accession>A0A164W312</accession>
<dbReference type="Proteomes" id="UP000077755">
    <property type="component" value="Chromosome 6"/>
</dbReference>
<dbReference type="SMART" id="SM00499">
    <property type="entry name" value="AAI"/>
    <property type="match status" value="1"/>
</dbReference>
<reference evidence="1" key="2">
    <citation type="submission" date="2022-03" db="EMBL/GenBank/DDBJ databases">
        <title>Draft title - Genomic analysis of global carrot germplasm unveils the trajectory of domestication and the origin of high carotenoid orange carrot.</title>
        <authorList>
            <person name="Iorizzo M."/>
            <person name="Ellison S."/>
            <person name="Senalik D."/>
            <person name="Macko-Podgorni A."/>
            <person name="Grzebelus D."/>
            <person name="Bostan H."/>
            <person name="Rolling W."/>
            <person name="Curaba J."/>
            <person name="Simon P."/>
        </authorList>
    </citation>
    <scope>NUCLEOTIDE SEQUENCE</scope>
    <source>
        <tissue evidence="1">Leaf</tissue>
    </source>
</reference>
<protein>
    <submittedName>
        <fullName evidence="1">Uncharacterized protein</fullName>
    </submittedName>
</protein>
<organism evidence="1 2">
    <name type="scientific">Daucus carota subsp. sativus</name>
    <name type="common">Carrot</name>
    <dbReference type="NCBI Taxonomy" id="79200"/>
    <lineage>
        <taxon>Eukaryota</taxon>
        <taxon>Viridiplantae</taxon>
        <taxon>Streptophyta</taxon>
        <taxon>Embryophyta</taxon>
        <taxon>Tracheophyta</taxon>
        <taxon>Spermatophyta</taxon>
        <taxon>Magnoliopsida</taxon>
        <taxon>eudicotyledons</taxon>
        <taxon>Gunneridae</taxon>
        <taxon>Pentapetalae</taxon>
        <taxon>asterids</taxon>
        <taxon>campanulids</taxon>
        <taxon>Apiales</taxon>
        <taxon>Apiaceae</taxon>
        <taxon>Apioideae</taxon>
        <taxon>Scandiceae</taxon>
        <taxon>Daucinae</taxon>
        <taxon>Daucus</taxon>
        <taxon>Daucus sect. Daucus</taxon>
    </lineage>
</organism>
<dbReference type="PANTHER" id="PTHR33122:SF63">
    <property type="entry name" value="BIFUNCTIONAL INHIBITOR_PLANT LIPID TRANSFER PROTEIN_SEED STORAGE HELICAL DOMAIN-CONTAINING PROTEIN"/>
    <property type="match status" value="1"/>
</dbReference>
<evidence type="ECO:0000313" key="2">
    <source>
        <dbReference type="Proteomes" id="UP000077755"/>
    </source>
</evidence>
<reference evidence="1" key="1">
    <citation type="journal article" date="2016" name="Nat. Genet.">
        <title>A high-quality carrot genome assembly provides new insights into carotenoid accumulation and asterid genome evolution.</title>
        <authorList>
            <person name="Iorizzo M."/>
            <person name="Ellison S."/>
            <person name="Senalik D."/>
            <person name="Zeng P."/>
            <person name="Satapoomin P."/>
            <person name="Huang J."/>
            <person name="Bowman M."/>
            <person name="Iovene M."/>
            <person name="Sanseverino W."/>
            <person name="Cavagnaro P."/>
            <person name="Yildiz M."/>
            <person name="Macko-Podgorni A."/>
            <person name="Moranska E."/>
            <person name="Grzebelus E."/>
            <person name="Grzebelus D."/>
            <person name="Ashrafi H."/>
            <person name="Zheng Z."/>
            <person name="Cheng S."/>
            <person name="Spooner D."/>
            <person name="Van Deynze A."/>
            <person name="Simon P."/>
        </authorList>
    </citation>
    <scope>NUCLEOTIDE SEQUENCE</scope>
    <source>
        <tissue evidence="1">Leaf</tissue>
    </source>
</reference>
<dbReference type="InterPro" id="IPR039265">
    <property type="entry name" value="DIR1-like"/>
</dbReference>
<dbReference type="GO" id="GO:0005504">
    <property type="term" value="F:fatty acid binding"/>
    <property type="evidence" value="ECO:0007669"/>
    <property type="project" value="InterPro"/>
</dbReference>
<dbReference type="PANTHER" id="PTHR33122">
    <property type="entry name" value="LIPID BINDING PROTEIN-RELATED"/>
    <property type="match status" value="1"/>
</dbReference>